<feature type="region of interest" description="Disordered" evidence="2">
    <location>
        <begin position="29"/>
        <end position="74"/>
    </location>
</feature>
<accession>A0AA86LVN1</accession>
<dbReference type="EMBL" id="CP022674">
    <property type="protein sequence ID" value="AXI29486.1"/>
    <property type="molecule type" value="Genomic_DNA"/>
</dbReference>
<reference evidence="3 4" key="1">
    <citation type="submission" date="2017-07" db="EMBL/GenBank/DDBJ databases">
        <title>Isolation and development of strain Bacillus megaterium SR7 for enhanced growth and metabolite production under supercritical carbon dioxide.</title>
        <authorList>
            <person name="Freedman A.J.E."/>
            <person name="Peet K.C."/>
            <person name="Boock J.T."/>
            <person name="Penn K."/>
            <person name="Prather K.L.J."/>
            <person name="Thompson J.R."/>
        </authorList>
    </citation>
    <scope>NUCLEOTIDE SEQUENCE [LARGE SCALE GENOMIC DNA]</scope>
    <source>
        <strain evidence="3 4">SR7</strain>
    </source>
</reference>
<dbReference type="InterPro" id="IPR037873">
    <property type="entry name" value="BamE-like"/>
</dbReference>
<dbReference type="InterPro" id="IPR024221">
    <property type="entry name" value="BLIP_dom_sf"/>
</dbReference>
<dbReference type="SUPFAM" id="SSF55648">
    <property type="entry name" value="beta-lactamase-inhibitor protein, BLIP"/>
    <property type="match status" value="1"/>
</dbReference>
<feature type="compositionally biased region" description="Low complexity" evidence="2">
    <location>
        <begin position="54"/>
        <end position="63"/>
    </location>
</feature>
<proteinExistence type="predicted"/>
<evidence type="ECO:0000256" key="2">
    <source>
        <dbReference type="SAM" id="MobiDB-lite"/>
    </source>
</evidence>
<dbReference type="AlphaFoldDB" id="A0AA86LVN1"/>
<gene>
    <name evidence="3" type="ORF">CIB87_10865</name>
</gene>
<dbReference type="Gene3D" id="3.30.1450.10">
    <property type="match status" value="2"/>
</dbReference>
<evidence type="ECO:0008006" key="5">
    <source>
        <dbReference type="Google" id="ProtNLM"/>
    </source>
</evidence>
<sequence>MKKFFKMGCLGFIGLIVLIIVIGVATSGGNEDKKETSKTASTEPAKKETTDSSNATEATNSDTETTESTDDGVLTKEKFEQIKDGMTYEEVVKIIGSEGELLSESGEKGTSLYTVMYSFEADGSFGANSSMMFQGNKLMNKSQFGLGSNSDVTITKSEFDKIQNNMSYEEVSKIVGGEGEVASESGEKGTSLHTIMISYTGEGDLGANASLMFQGDKLMNKTQIGLK</sequence>
<protein>
    <recommendedName>
        <fullName evidence="5">DUF3862 domain-containing protein</fullName>
    </recommendedName>
</protein>
<dbReference type="Proteomes" id="UP000253834">
    <property type="component" value="Chromosome"/>
</dbReference>
<evidence type="ECO:0000313" key="3">
    <source>
        <dbReference type="EMBL" id="AXI29486.1"/>
    </source>
</evidence>
<dbReference type="Pfam" id="PF12978">
    <property type="entry name" value="DUF3862"/>
    <property type="match status" value="2"/>
</dbReference>
<keyword evidence="1" id="KW-0732">Signal</keyword>
<evidence type="ECO:0000313" key="4">
    <source>
        <dbReference type="Proteomes" id="UP000253834"/>
    </source>
</evidence>
<dbReference type="InterPro" id="IPR024418">
    <property type="entry name" value="DUF3862"/>
</dbReference>
<organism evidence="3 4">
    <name type="scientific">Priestia megaterium</name>
    <name type="common">Bacillus megaterium</name>
    <dbReference type="NCBI Taxonomy" id="1404"/>
    <lineage>
        <taxon>Bacteria</taxon>
        <taxon>Bacillati</taxon>
        <taxon>Bacillota</taxon>
        <taxon>Bacilli</taxon>
        <taxon>Bacillales</taxon>
        <taxon>Bacillaceae</taxon>
        <taxon>Priestia</taxon>
    </lineage>
</organism>
<name>A0AA86LVN1_PRIMG</name>
<evidence type="ECO:0000256" key="1">
    <source>
        <dbReference type="ARBA" id="ARBA00022729"/>
    </source>
</evidence>
<dbReference type="RefSeq" id="WP_114895502.1">
    <property type="nucleotide sequence ID" value="NZ_CP022674.1"/>
</dbReference>